<evidence type="ECO:0000256" key="2">
    <source>
        <dbReference type="SAM" id="Phobius"/>
    </source>
</evidence>
<dbReference type="EMBL" id="FQZP01000004">
    <property type="protein sequence ID" value="SHI57761.1"/>
    <property type="molecule type" value="Genomic_DNA"/>
</dbReference>
<proteinExistence type="predicted"/>
<feature type="transmembrane region" description="Helical" evidence="2">
    <location>
        <begin position="28"/>
        <end position="46"/>
    </location>
</feature>
<evidence type="ECO:0000313" key="4">
    <source>
        <dbReference type="Proteomes" id="UP000324781"/>
    </source>
</evidence>
<dbReference type="AlphaFoldDB" id="A0A1M6CAD6"/>
<evidence type="ECO:0000313" key="3">
    <source>
        <dbReference type="EMBL" id="SHI57761.1"/>
    </source>
</evidence>
<feature type="region of interest" description="Disordered" evidence="1">
    <location>
        <begin position="118"/>
        <end position="140"/>
    </location>
</feature>
<reference evidence="3 4" key="1">
    <citation type="submission" date="2016-11" db="EMBL/GenBank/DDBJ databases">
        <authorList>
            <person name="Varghese N."/>
            <person name="Submissions S."/>
        </authorList>
    </citation>
    <scope>NUCLEOTIDE SEQUENCE [LARGE SCALE GENOMIC DNA]</scope>
    <source>
        <strain evidence="3 4">DSM 19027</strain>
    </source>
</reference>
<name>A0A1M6CAD6_9FIRM</name>
<organism evidence="3 4">
    <name type="scientific">Thermoclostridium caenicola</name>
    <dbReference type="NCBI Taxonomy" id="659425"/>
    <lineage>
        <taxon>Bacteria</taxon>
        <taxon>Bacillati</taxon>
        <taxon>Bacillota</taxon>
        <taxon>Clostridia</taxon>
        <taxon>Eubacteriales</taxon>
        <taxon>Oscillospiraceae</taxon>
        <taxon>Thermoclostridium</taxon>
    </lineage>
</organism>
<protein>
    <submittedName>
        <fullName evidence="3">Stage III sporulation protein AG</fullName>
    </submittedName>
</protein>
<accession>A0A1M6CAD6</accession>
<keyword evidence="2" id="KW-0812">Transmembrane</keyword>
<keyword evidence="4" id="KW-1185">Reference proteome</keyword>
<sequence>MGMKKLVSFFMKDGKEGEKKKLTTFENLVIIVVVGVIIILAGGFFARPQSPENGPRASVQDPAAGETWARSSKLYDEDIIINLEQRLANLLSQVEGAGKVEVMIYADSSSEMVPAYNDQLDSRSSEDTGRKSLESSERRELALSGNDEPVILKVEIPEIKGVVVVAEGADDFLVKQELNNAVCTLLGVPEHRVQILKHK</sequence>
<keyword evidence="2" id="KW-1133">Transmembrane helix</keyword>
<dbReference type="Proteomes" id="UP000324781">
    <property type="component" value="Unassembled WGS sequence"/>
</dbReference>
<keyword evidence="2" id="KW-0472">Membrane</keyword>
<feature type="compositionally biased region" description="Basic and acidic residues" evidence="1">
    <location>
        <begin position="120"/>
        <end position="140"/>
    </location>
</feature>
<evidence type="ECO:0000256" key="1">
    <source>
        <dbReference type="SAM" id="MobiDB-lite"/>
    </source>
</evidence>
<gene>
    <name evidence="3" type="ORF">SAMN05444373_100498</name>
</gene>